<organism evidence="5 6">
    <name type="scientific">Helobdella robusta</name>
    <name type="common">Californian leech</name>
    <dbReference type="NCBI Taxonomy" id="6412"/>
    <lineage>
        <taxon>Eukaryota</taxon>
        <taxon>Metazoa</taxon>
        <taxon>Spiralia</taxon>
        <taxon>Lophotrochozoa</taxon>
        <taxon>Annelida</taxon>
        <taxon>Clitellata</taxon>
        <taxon>Hirudinea</taxon>
        <taxon>Rhynchobdellida</taxon>
        <taxon>Glossiphoniidae</taxon>
        <taxon>Helobdella</taxon>
    </lineage>
</organism>
<dbReference type="InterPro" id="IPR029071">
    <property type="entry name" value="Ubiquitin-like_domsf"/>
</dbReference>
<sequence>MADCDSELNYQTFNLITITVRSAKDRRDIVIDDNKTVFEFKKLIAQELSASTEQLCLINAGTSLKDSCTIRECSLVDGSTVHLVIKSLSSVRDEDSQPFKKLKVNVKESPFGLSDIGGVEGLIDLGFGSANFVNLQQKLQKEMYSNPELIKSLLENEVVSEVVSQPDLIKNMMANNACLNEIIQSNPKAFELMNHPELMKQMNELVKMPAILQEVVDPKYRSVVGLKTTEELRSESEAQMKDEQTTLPIRSSSAVEDESCDTKSRQQPSLGTATECLLKQFINNSAGVADVLESSYVQSTINYMANDPQLLRQMLHHSPGVKNSDEVKIAIDQSLPYIAQQLLNPEVYSLMINPRALQAILEIQDGMKELERCSPGFFLNMSEGQTSSSYLTGMLKSVAYDKDDEHKFDNQLHQLALMGFTNRDLIMQMLELNGGDVNAVIQAFLQQQQMLQGFSTAGMVDDAGHQHLVEQ</sequence>
<dbReference type="EMBL" id="AMQM01004176">
    <property type="status" value="NOT_ANNOTATED_CDS"/>
    <property type="molecule type" value="Genomic_DNA"/>
</dbReference>
<keyword evidence="6" id="KW-1185">Reference proteome</keyword>
<dbReference type="InterPro" id="IPR015496">
    <property type="entry name" value="Ubiquilin"/>
</dbReference>
<dbReference type="AlphaFoldDB" id="T1FMZ6"/>
<dbReference type="PROSITE" id="PS50030">
    <property type="entry name" value="UBA"/>
    <property type="match status" value="1"/>
</dbReference>
<dbReference type="EnsemblMetazoa" id="HelroT185570">
    <property type="protein sequence ID" value="HelroP185570"/>
    <property type="gene ID" value="HelroG185570"/>
</dbReference>
<dbReference type="PANTHER" id="PTHR10677">
    <property type="entry name" value="UBIQUILIN"/>
    <property type="match status" value="1"/>
</dbReference>
<dbReference type="GeneID" id="20210195"/>
<dbReference type="GO" id="GO:0006511">
    <property type="term" value="P:ubiquitin-dependent protein catabolic process"/>
    <property type="evidence" value="ECO:0000318"/>
    <property type="project" value="GO_Central"/>
</dbReference>
<evidence type="ECO:0000259" key="3">
    <source>
        <dbReference type="PROSITE" id="PS50053"/>
    </source>
</evidence>
<dbReference type="GO" id="GO:0031593">
    <property type="term" value="F:polyubiquitin modification-dependent protein binding"/>
    <property type="evidence" value="ECO:0000318"/>
    <property type="project" value="GO_Central"/>
</dbReference>
<dbReference type="PANTHER" id="PTHR10677:SF3">
    <property type="entry name" value="FI07626P-RELATED"/>
    <property type="match status" value="1"/>
</dbReference>
<dbReference type="RefSeq" id="XP_009017275.1">
    <property type="nucleotide sequence ID" value="XM_009019027.1"/>
</dbReference>
<evidence type="ECO:0000256" key="1">
    <source>
        <dbReference type="SAM" id="MobiDB-lite"/>
    </source>
</evidence>
<evidence type="ECO:0000313" key="6">
    <source>
        <dbReference type="Proteomes" id="UP000015101"/>
    </source>
</evidence>
<dbReference type="SMART" id="SM00213">
    <property type="entry name" value="UBQ"/>
    <property type="match status" value="1"/>
</dbReference>
<dbReference type="STRING" id="6412.T1FMZ6"/>
<dbReference type="eggNOG" id="KOG0010">
    <property type="taxonomic scope" value="Eukaryota"/>
</dbReference>
<reference evidence="6" key="1">
    <citation type="submission" date="2012-12" db="EMBL/GenBank/DDBJ databases">
        <authorList>
            <person name="Hellsten U."/>
            <person name="Grimwood J."/>
            <person name="Chapman J.A."/>
            <person name="Shapiro H."/>
            <person name="Aerts A."/>
            <person name="Otillar R.P."/>
            <person name="Terry A.Y."/>
            <person name="Boore J.L."/>
            <person name="Simakov O."/>
            <person name="Marletaz F."/>
            <person name="Cho S.-J."/>
            <person name="Edsinger-Gonzales E."/>
            <person name="Havlak P."/>
            <person name="Kuo D.-H."/>
            <person name="Larsson T."/>
            <person name="Lv J."/>
            <person name="Arendt D."/>
            <person name="Savage R."/>
            <person name="Osoegawa K."/>
            <person name="de Jong P."/>
            <person name="Lindberg D.R."/>
            <person name="Seaver E.C."/>
            <person name="Weisblat D.A."/>
            <person name="Putnam N.H."/>
            <person name="Grigoriev I.V."/>
            <person name="Rokhsar D.S."/>
        </authorList>
    </citation>
    <scope>NUCLEOTIDE SEQUENCE</scope>
</reference>
<dbReference type="Gene3D" id="1.10.8.10">
    <property type="entry name" value="DNA helicase RuvA subunit, C-terminal domain"/>
    <property type="match status" value="1"/>
</dbReference>
<dbReference type="InterPro" id="IPR006636">
    <property type="entry name" value="STI1_HS-bd"/>
</dbReference>
<dbReference type="InParanoid" id="T1FMZ6"/>
<dbReference type="InterPro" id="IPR015940">
    <property type="entry name" value="UBA"/>
</dbReference>
<evidence type="ECO:0000313" key="4">
    <source>
        <dbReference type="EMBL" id="ESO04696.1"/>
    </source>
</evidence>
<dbReference type="SUPFAM" id="SSF54236">
    <property type="entry name" value="Ubiquitin-like"/>
    <property type="match status" value="1"/>
</dbReference>
<reference evidence="5" key="3">
    <citation type="submission" date="2015-06" db="UniProtKB">
        <authorList>
            <consortium name="EnsemblMetazoa"/>
        </authorList>
    </citation>
    <scope>IDENTIFICATION</scope>
</reference>
<accession>T1FMZ6</accession>
<dbReference type="Proteomes" id="UP000015101">
    <property type="component" value="Unassembled WGS sequence"/>
</dbReference>
<dbReference type="InterPro" id="IPR009060">
    <property type="entry name" value="UBA-like_sf"/>
</dbReference>
<dbReference type="GO" id="GO:0005829">
    <property type="term" value="C:cytosol"/>
    <property type="evidence" value="ECO:0000318"/>
    <property type="project" value="GO_Central"/>
</dbReference>
<gene>
    <name evidence="5" type="primary">20210195</name>
    <name evidence="4" type="ORF">HELRODRAFT_185570</name>
</gene>
<dbReference type="Pfam" id="PF23195">
    <property type="entry name" value="UBQLN1"/>
    <property type="match status" value="1"/>
</dbReference>
<proteinExistence type="predicted"/>
<evidence type="ECO:0008006" key="7">
    <source>
        <dbReference type="Google" id="ProtNLM"/>
    </source>
</evidence>
<dbReference type="KEGG" id="hro:HELRODRAFT_185570"/>
<dbReference type="Pfam" id="PF00240">
    <property type="entry name" value="ubiquitin"/>
    <property type="match status" value="1"/>
</dbReference>
<feature type="domain" description="UBA" evidence="2">
    <location>
        <begin position="401"/>
        <end position="447"/>
    </location>
</feature>
<dbReference type="InterPro" id="IPR000626">
    <property type="entry name" value="Ubiquitin-like_dom"/>
</dbReference>
<dbReference type="SMART" id="SM00727">
    <property type="entry name" value="STI1"/>
    <property type="match status" value="4"/>
</dbReference>
<dbReference type="OrthoDB" id="9450922at2759"/>
<evidence type="ECO:0000313" key="5">
    <source>
        <dbReference type="EnsemblMetazoa" id="HelroP185570"/>
    </source>
</evidence>
<feature type="domain" description="Ubiquitin-like" evidence="3">
    <location>
        <begin position="16"/>
        <end position="90"/>
    </location>
</feature>
<dbReference type="CTD" id="20210195"/>
<feature type="region of interest" description="Disordered" evidence="1">
    <location>
        <begin position="234"/>
        <end position="267"/>
    </location>
</feature>
<dbReference type="HOGENOM" id="CLU_024293_4_0_1"/>
<dbReference type="EMBL" id="KB096457">
    <property type="protein sequence ID" value="ESO04696.1"/>
    <property type="molecule type" value="Genomic_DNA"/>
</dbReference>
<protein>
    <recommendedName>
        <fullName evidence="7">Ubiquilin</fullName>
    </recommendedName>
</protein>
<evidence type="ECO:0000259" key="2">
    <source>
        <dbReference type="PROSITE" id="PS50030"/>
    </source>
</evidence>
<dbReference type="Gene3D" id="3.10.20.90">
    <property type="entry name" value="Phosphatidylinositol 3-kinase Catalytic Subunit, Chain A, domain 1"/>
    <property type="match status" value="1"/>
</dbReference>
<feature type="compositionally biased region" description="Basic and acidic residues" evidence="1">
    <location>
        <begin position="234"/>
        <end position="244"/>
    </location>
</feature>
<feature type="compositionally biased region" description="Polar residues" evidence="1">
    <location>
        <begin position="245"/>
        <end position="254"/>
    </location>
</feature>
<dbReference type="SUPFAM" id="SSF46934">
    <property type="entry name" value="UBA-like"/>
    <property type="match status" value="1"/>
</dbReference>
<reference evidence="4 6" key="2">
    <citation type="journal article" date="2013" name="Nature">
        <title>Insights into bilaterian evolution from three spiralian genomes.</title>
        <authorList>
            <person name="Simakov O."/>
            <person name="Marletaz F."/>
            <person name="Cho S.J."/>
            <person name="Edsinger-Gonzales E."/>
            <person name="Havlak P."/>
            <person name="Hellsten U."/>
            <person name="Kuo D.H."/>
            <person name="Larsson T."/>
            <person name="Lv J."/>
            <person name="Arendt D."/>
            <person name="Savage R."/>
            <person name="Osoegawa K."/>
            <person name="de Jong P."/>
            <person name="Grimwood J."/>
            <person name="Chapman J.A."/>
            <person name="Shapiro H."/>
            <person name="Aerts A."/>
            <person name="Otillar R.P."/>
            <person name="Terry A.Y."/>
            <person name="Boore J.L."/>
            <person name="Grigoriev I.V."/>
            <person name="Lindberg D.R."/>
            <person name="Seaver E.C."/>
            <person name="Weisblat D.A."/>
            <person name="Putnam N.H."/>
            <person name="Rokhsar D.S."/>
        </authorList>
    </citation>
    <scope>NUCLEOTIDE SEQUENCE</scope>
</reference>
<dbReference type="PROSITE" id="PS50053">
    <property type="entry name" value="UBIQUITIN_2"/>
    <property type="match status" value="1"/>
</dbReference>
<name>T1FMZ6_HELRO</name>